<accession>A0AAV5KAD4</accession>
<keyword evidence="2" id="KW-1185">Reference proteome</keyword>
<dbReference type="Proteomes" id="UP001054252">
    <property type="component" value="Unassembled WGS sequence"/>
</dbReference>
<protein>
    <submittedName>
        <fullName evidence="1">Uncharacterized protein</fullName>
    </submittedName>
</protein>
<dbReference type="AlphaFoldDB" id="A0AAV5KAD4"/>
<sequence>MGLDMKTSICHYYLQGNDTKAVRKGRRRGSRGGQAPDEVVVRINASVII</sequence>
<proteinExistence type="predicted"/>
<reference evidence="1 2" key="1">
    <citation type="journal article" date="2021" name="Commun. Biol.">
        <title>The genome of Shorea leprosula (Dipterocarpaceae) highlights the ecological relevance of drought in aseasonal tropical rainforests.</title>
        <authorList>
            <person name="Ng K.K.S."/>
            <person name="Kobayashi M.J."/>
            <person name="Fawcett J.A."/>
            <person name="Hatakeyama M."/>
            <person name="Paape T."/>
            <person name="Ng C.H."/>
            <person name="Ang C.C."/>
            <person name="Tnah L.H."/>
            <person name="Lee C.T."/>
            <person name="Nishiyama T."/>
            <person name="Sese J."/>
            <person name="O'Brien M.J."/>
            <person name="Copetti D."/>
            <person name="Mohd Noor M.I."/>
            <person name="Ong R.C."/>
            <person name="Putra M."/>
            <person name="Sireger I.Z."/>
            <person name="Indrioko S."/>
            <person name="Kosugi Y."/>
            <person name="Izuno A."/>
            <person name="Isagi Y."/>
            <person name="Lee S.L."/>
            <person name="Shimizu K.K."/>
        </authorList>
    </citation>
    <scope>NUCLEOTIDE SEQUENCE [LARGE SCALE GENOMIC DNA]</scope>
    <source>
        <strain evidence="1">214</strain>
    </source>
</reference>
<organism evidence="1 2">
    <name type="scientific">Rubroshorea leprosula</name>
    <dbReference type="NCBI Taxonomy" id="152421"/>
    <lineage>
        <taxon>Eukaryota</taxon>
        <taxon>Viridiplantae</taxon>
        <taxon>Streptophyta</taxon>
        <taxon>Embryophyta</taxon>
        <taxon>Tracheophyta</taxon>
        <taxon>Spermatophyta</taxon>
        <taxon>Magnoliopsida</taxon>
        <taxon>eudicotyledons</taxon>
        <taxon>Gunneridae</taxon>
        <taxon>Pentapetalae</taxon>
        <taxon>rosids</taxon>
        <taxon>malvids</taxon>
        <taxon>Malvales</taxon>
        <taxon>Dipterocarpaceae</taxon>
        <taxon>Rubroshorea</taxon>
    </lineage>
</organism>
<comment type="caution">
    <text evidence="1">The sequence shown here is derived from an EMBL/GenBank/DDBJ whole genome shotgun (WGS) entry which is preliminary data.</text>
</comment>
<dbReference type="EMBL" id="BPVZ01000055">
    <property type="protein sequence ID" value="GKV20685.1"/>
    <property type="molecule type" value="Genomic_DNA"/>
</dbReference>
<evidence type="ECO:0000313" key="1">
    <source>
        <dbReference type="EMBL" id="GKV20685.1"/>
    </source>
</evidence>
<name>A0AAV5KAD4_9ROSI</name>
<evidence type="ECO:0000313" key="2">
    <source>
        <dbReference type="Proteomes" id="UP001054252"/>
    </source>
</evidence>
<gene>
    <name evidence="1" type="ORF">SLEP1_g30772</name>
</gene>